<organism evidence="1 2">
    <name type="scientific">Psilocybe cubensis</name>
    <name type="common">Psychedelic mushroom</name>
    <name type="synonym">Stropharia cubensis</name>
    <dbReference type="NCBI Taxonomy" id="181762"/>
    <lineage>
        <taxon>Eukaryota</taxon>
        <taxon>Fungi</taxon>
        <taxon>Dikarya</taxon>
        <taxon>Basidiomycota</taxon>
        <taxon>Agaricomycotina</taxon>
        <taxon>Agaricomycetes</taxon>
        <taxon>Agaricomycetidae</taxon>
        <taxon>Agaricales</taxon>
        <taxon>Agaricineae</taxon>
        <taxon>Strophariaceae</taxon>
        <taxon>Psilocybe</taxon>
    </lineage>
</organism>
<accession>A0ACB8GW65</accession>
<dbReference type="EMBL" id="JAFIQS020000007">
    <property type="protein sequence ID" value="KAH9479714.1"/>
    <property type="molecule type" value="Genomic_DNA"/>
</dbReference>
<evidence type="ECO:0000313" key="2">
    <source>
        <dbReference type="Proteomes" id="UP000664032"/>
    </source>
</evidence>
<proteinExistence type="predicted"/>
<dbReference type="Proteomes" id="UP000664032">
    <property type="component" value="Unassembled WGS sequence"/>
</dbReference>
<protein>
    <submittedName>
        <fullName evidence="1">Uncharacterized protein</fullName>
    </submittedName>
</protein>
<gene>
    <name evidence="1" type="ORF">JR316_0008309</name>
</gene>
<reference evidence="1" key="1">
    <citation type="submission" date="2021-10" db="EMBL/GenBank/DDBJ databases">
        <title>Psilocybe cubensis genome.</title>
        <authorList>
            <person name="Mckernan K.J."/>
            <person name="Crawford S."/>
            <person name="Trippe A."/>
            <person name="Kane L.T."/>
            <person name="Mclaughlin S."/>
        </authorList>
    </citation>
    <scope>NUCLEOTIDE SEQUENCE</scope>
    <source>
        <strain evidence="1">MGC-MH-2018</strain>
    </source>
</reference>
<sequence>MTAENLRCMDDEKFPWPSPTPTPFQTVRTQLGVSICMPSPYKSTRIHDAVVQNNDIAAVLSHQVDTFTLVSASFLFAARSSVNPQKSNGPSPGREQSTRNVELKRHNLILYGLVFKRRYPDYKTLAETGQGDKLEQLIVKLPLTCTLVTFGVTGAPIVWTGVFGEKRLVPALFSDPDAKATVAITIKNTLRENFRIFDEQYKKLAPNLRQISSIQPSPRAKLGPPPRLPDPVSRLKSADDPAGKWGLMTWELSSFMITSPTPSKHYST</sequence>
<name>A0ACB8GW65_PSICU</name>
<evidence type="ECO:0000313" key="1">
    <source>
        <dbReference type="EMBL" id="KAH9479714.1"/>
    </source>
</evidence>
<comment type="caution">
    <text evidence="1">The sequence shown here is derived from an EMBL/GenBank/DDBJ whole genome shotgun (WGS) entry which is preliminary data.</text>
</comment>
<keyword evidence="2" id="KW-1185">Reference proteome</keyword>